<evidence type="ECO:0000313" key="15">
    <source>
        <dbReference type="EMBL" id="OJG92415.1"/>
    </source>
</evidence>
<comment type="cofactor">
    <cofactor evidence="4">
        <name>Zn(2+)</name>
        <dbReference type="ChEBI" id="CHEBI:29105"/>
    </cofactor>
</comment>
<organism evidence="15 16">
    <name type="scientific">Enterococcus silesiacus</name>
    <dbReference type="NCBI Taxonomy" id="332949"/>
    <lineage>
        <taxon>Bacteria</taxon>
        <taxon>Bacillati</taxon>
        <taxon>Bacillota</taxon>
        <taxon>Bacilli</taxon>
        <taxon>Lactobacillales</taxon>
        <taxon>Enterococcaceae</taxon>
        <taxon>Enterococcus</taxon>
    </lineage>
</organism>
<comment type="caution">
    <text evidence="15">The sequence shown here is derived from an EMBL/GenBank/DDBJ whole genome shotgun (WGS) entry which is preliminary data.</text>
</comment>
<dbReference type="InterPro" id="IPR013785">
    <property type="entry name" value="Aldolase_TIM"/>
</dbReference>
<comment type="cofactor">
    <cofactor evidence="2">
        <name>Mn(2+)</name>
        <dbReference type="ChEBI" id="CHEBI:29035"/>
    </cofactor>
</comment>
<keyword evidence="13" id="KW-0862">Zinc</keyword>
<proteinExistence type="inferred from homology"/>
<keyword evidence="9 10" id="KW-0413">Isomerase</keyword>
<dbReference type="InterPro" id="IPR026019">
    <property type="entry name" value="Ribul_P_3_epim"/>
</dbReference>
<dbReference type="GO" id="GO:0005737">
    <property type="term" value="C:cytoplasm"/>
    <property type="evidence" value="ECO:0007669"/>
    <property type="project" value="UniProtKB-ARBA"/>
</dbReference>
<feature type="binding site" evidence="10 14">
    <location>
        <position position="16"/>
    </location>
    <ligand>
        <name>substrate</name>
    </ligand>
</feature>
<feature type="active site" description="Proton acceptor" evidence="10 12">
    <location>
        <position position="43"/>
    </location>
</feature>
<dbReference type="NCBIfam" id="TIGR01163">
    <property type="entry name" value="rpe"/>
    <property type="match status" value="1"/>
</dbReference>
<dbReference type="Pfam" id="PF00834">
    <property type="entry name" value="Ribul_P_3_epim"/>
    <property type="match status" value="1"/>
</dbReference>
<evidence type="ECO:0000256" key="1">
    <source>
        <dbReference type="ARBA" id="ARBA00001782"/>
    </source>
</evidence>
<dbReference type="PANTHER" id="PTHR11749">
    <property type="entry name" value="RIBULOSE-5-PHOSPHATE-3-EPIMERASE"/>
    <property type="match status" value="1"/>
</dbReference>
<evidence type="ECO:0000256" key="11">
    <source>
        <dbReference type="PIRNR" id="PIRNR001461"/>
    </source>
</evidence>
<comment type="function">
    <text evidence="10">Catalyzes the reversible epimerization of D-ribulose 5-phosphate to D-xylulose 5-phosphate.</text>
</comment>
<feature type="active site" description="Proton donor" evidence="10 12">
    <location>
        <position position="183"/>
    </location>
</feature>
<evidence type="ECO:0000256" key="4">
    <source>
        <dbReference type="ARBA" id="ARBA00001947"/>
    </source>
</evidence>
<dbReference type="PIRSF" id="PIRSF001461">
    <property type="entry name" value="RPE"/>
    <property type="match status" value="1"/>
</dbReference>
<dbReference type="NCBIfam" id="NF004076">
    <property type="entry name" value="PRK05581.1-4"/>
    <property type="match status" value="1"/>
</dbReference>
<evidence type="ECO:0000256" key="3">
    <source>
        <dbReference type="ARBA" id="ARBA00001941"/>
    </source>
</evidence>
<feature type="binding site" evidence="10 14">
    <location>
        <position position="74"/>
    </location>
    <ligand>
        <name>substrate</name>
    </ligand>
</feature>
<dbReference type="InterPro" id="IPR011060">
    <property type="entry name" value="RibuloseP-bd_barrel"/>
</dbReference>
<dbReference type="FunFam" id="3.20.20.70:FF:000004">
    <property type="entry name" value="Ribulose-phosphate 3-epimerase"/>
    <property type="match status" value="1"/>
</dbReference>
<sequence>MTKKEQGVVLMKLAPSILSADFANLERDIQLVEKLGADYIHVDVMDGQFVPNITLGPNVVSAIRPVTKLPLDVHLMIVQPENYIEDFAKAGADIITVHVESTPHIHRAVQMINASGVKSGVVINPGTPLSAIEYVLDSVDQVLIMTVNPGFGGQSFIESSLEKIAQLKEWKETKGYTYDIEVDGGIVPETAKRCKDAGANVFVAGSYIYNSESPKDRIDALRAVLD</sequence>
<dbReference type="EMBL" id="JXLC01000006">
    <property type="protein sequence ID" value="OJG92415.1"/>
    <property type="molecule type" value="Genomic_DNA"/>
</dbReference>
<evidence type="ECO:0000256" key="12">
    <source>
        <dbReference type="PIRSR" id="PIRSR001461-1"/>
    </source>
</evidence>
<protein>
    <recommendedName>
        <fullName evidence="7 10">Ribulose-phosphate 3-epimerase</fullName>
        <ecNumber evidence="7 10">5.1.3.1</ecNumber>
    </recommendedName>
</protein>
<evidence type="ECO:0000256" key="8">
    <source>
        <dbReference type="ARBA" id="ARBA00022723"/>
    </source>
</evidence>
<dbReference type="EC" id="5.1.3.1" evidence="7 10"/>
<feature type="binding site" evidence="10 13">
    <location>
        <position position="183"/>
    </location>
    <ligand>
        <name>a divalent metal cation</name>
        <dbReference type="ChEBI" id="CHEBI:60240"/>
    </ligand>
</feature>
<accession>A0AA91JPR6</accession>
<reference evidence="15 16" key="1">
    <citation type="submission" date="2014-12" db="EMBL/GenBank/DDBJ databases">
        <title>Draft genome sequences of 29 type strains of Enterococci.</title>
        <authorList>
            <person name="Zhong Z."/>
            <person name="Sun Z."/>
            <person name="Liu W."/>
            <person name="Zhang W."/>
            <person name="Zhang H."/>
        </authorList>
    </citation>
    <scope>NUCLEOTIDE SEQUENCE [LARGE SCALE GENOMIC DNA]</scope>
    <source>
        <strain evidence="15 16">DSM 22801</strain>
    </source>
</reference>
<dbReference type="GO" id="GO:0019323">
    <property type="term" value="P:pentose catabolic process"/>
    <property type="evidence" value="ECO:0007669"/>
    <property type="project" value="UniProtKB-UniRule"/>
</dbReference>
<dbReference type="AlphaFoldDB" id="A0AA91JPR6"/>
<comment type="cofactor">
    <cofactor evidence="5">
        <name>Fe(2+)</name>
        <dbReference type="ChEBI" id="CHEBI:29033"/>
    </cofactor>
</comment>
<dbReference type="GO" id="GO:0046872">
    <property type="term" value="F:metal ion binding"/>
    <property type="evidence" value="ECO:0007669"/>
    <property type="project" value="UniProtKB-UniRule"/>
</dbReference>
<evidence type="ECO:0000256" key="6">
    <source>
        <dbReference type="ARBA" id="ARBA00009541"/>
    </source>
</evidence>
<dbReference type="PROSITE" id="PS01086">
    <property type="entry name" value="RIBUL_P_3_EPIMER_2"/>
    <property type="match status" value="1"/>
</dbReference>
<comment type="cofactor">
    <cofactor evidence="3">
        <name>Co(2+)</name>
        <dbReference type="ChEBI" id="CHEBI:48828"/>
    </cofactor>
</comment>
<dbReference type="Gene3D" id="3.20.20.70">
    <property type="entry name" value="Aldolase class I"/>
    <property type="match status" value="1"/>
</dbReference>
<feature type="binding site" evidence="10 13">
    <location>
        <position position="41"/>
    </location>
    <ligand>
        <name>a divalent metal cation</name>
        <dbReference type="ChEBI" id="CHEBI:60240"/>
    </ligand>
</feature>
<dbReference type="SUPFAM" id="SSF51366">
    <property type="entry name" value="Ribulose-phoshate binding barrel"/>
    <property type="match status" value="1"/>
</dbReference>
<feature type="binding site" evidence="14">
    <location>
        <position position="185"/>
    </location>
    <ligand>
        <name>substrate</name>
    </ligand>
</feature>
<feature type="binding site" evidence="10 13">
    <location>
        <position position="43"/>
    </location>
    <ligand>
        <name>a divalent metal cation</name>
        <dbReference type="ChEBI" id="CHEBI:60240"/>
    </ligand>
</feature>
<gene>
    <name evidence="10" type="primary">rpe</name>
    <name evidence="15" type="ORF">RV15_GL003208</name>
</gene>
<feature type="binding site" evidence="10">
    <location>
        <begin position="183"/>
        <end position="185"/>
    </location>
    <ligand>
        <name>substrate</name>
    </ligand>
</feature>
<keyword evidence="10 11" id="KW-0119">Carbohydrate metabolism</keyword>
<dbReference type="GO" id="GO:0006098">
    <property type="term" value="P:pentose-phosphate shunt"/>
    <property type="evidence" value="ECO:0007669"/>
    <property type="project" value="UniProtKB-UniRule"/>
</dbReference>
<comment type="cofactor">
    <cofactor evidence="10 13">
        <name>a divalent metal cation</name>
        <dbReference type="ChEBI" id="CHEBI:60240"/>
    </cofactor>
    <text evidence="10 13">Binds 1 divalent metal cation per subunit.</text>
</comment>
<keyword evidence="8 10" id="KW-0479">Metal-binding</keyword>
<dbReference type="PROSITE" id="PS01085">
    <property type="entry name" value="RIBUL_P_3_EPIMER_1"/>
    <property type="match status" value="1"/>
</dbReference>
<dbReference type="InterPro" id="IPR000056">
    <property type="entry name" value="Ribul_P_3_epim-like"/>
</dbReference>
<dbReference type="CDD" id="cd00429">
    <property type="entry name" value="RPE"/>
    <property type="match status" value="1"/>
</dbReference>
<feature type="binding site" evidence="10 14">
    <location>
        <begin position="150"/>
        <end position="153"/>
    </location>
    <ligand>
        <name>substrate</name>
    </ligand>
</feature>
<name>A0AA91JPR6_9ENTE</name>
<feature type="binding site" evidence="10 13">
    <location>
        <position position="74"/>
    </location>
    <ligand>
        <name>a divalent metal cation</name>
        <dbReference type="ChEBI" id="CHEBI:60240"/>
    </ligand>
</feature>
<dbReference type="Proteomes" id="UP000183039">
    <property type="component" value="Unassembled WGS sequence"/>
</dbReference>
<evidence type="ECO:0000256" key="5">
    <source>
        <dbReference type="ARBA" id="ARBA00001954"/>
    </source>
</evidence>
<comment type="similarity">
    <text evidence="6 10 11">Belongs to the ribulose-phosphate 3-epimerase family.</text>
</comment>
<evidence type="ECO:0000256" key="7">
    <source>
        <dbReference type="ARBA" id="ARBA00013188"/>
    </source>
</evidence>
<dbReference type="HAMAP" id="MF_02227">
    <property type="entry name" value="RPE"/>
    <property type="match status" value="1"/>
</dbReference>
<dbReference type="GO" id="GO:0004750">
    <property type="term" value="F:D-ribulose-phosphate 3-epimerase activity"/>
    <property type="evidence" value="ECO:0007669"/>
    <property type="project" value="UniProtKB-UniRule"/>
</dbReference>
<evidence type="ECO:0000313" key="16">
    <source>
        <dbReference type="Proteomes" id="UP000183039"/>
    </source>
</evidence>
<evidence type="ECO:0000256" key="2">
    <source>
        <dbReference type="ARBA" id="ARBA00001936"/>
    </source>
</evidence>
<feature type="binding site" evidence="10 14">
    <location>
        <begin position="205"/>
        <end position="206"/>
    </location>
    <ligand>
        <name>substrate</name>
    </ligand>
</feature>
<evidence type="ECO:0000256" key="13">
    <source>
        <dbReference type="PIRSR" id="PIRSR001461-2"/>
    </source>
</evidence>
<keyword evidence="13" id="KW-0170">Cobalt</keyword>
<evidence type="ECO:0000256" key="14">
    <source>
        <dbReference type="PIRSR" id="PIRSR001461-3"/>
    </source>
</evidence>
<comment type="pathway">
    <text evidence="10">Carbohydrate degradation.</text>
</comment>
<comment type="catalytic activity">
    <reaction evidence="1 10 11">
        <text>D-ribulose 5-phosphate = D-xylulose 5-phosphate</text>
        <dbReference type="Rhea" id="RHEA:13677"/>
        <dbReference type="ChEBI" id="CHEBI:57737"/>
        <dbReference type="ChEBI" id="CHEBI:58121"/>
        <dbReference type="EC" id="5.1.3.1"/>
    </reaction>
</comment>
<keyword evidence="13" id="KW-0464">Manganese</keyword>
<evidence type="ECO:0000256" key="10">
    <source>
        <dbReference type="HAMAP-Rule" id="MF_02227"/>
    </source>
</evidence>
<evidence type="ECO:0000256" key="9">
    <source>
        <dbReference type="ARBA" id="ARBA00023235"/>
    </source>
</evidence>